<reference evidence="1 2" key="1">
    <citation type="journal article" date="2018" name="Front. Plant Sci.">
        <title>Red Clover (Trifolium pratense) and Zigzag Clover (T. medium) - A Picture of Genomic Similarities and Differences.</title>
        <authorList>
            <person name="Dluhosova J."/>
            <person name="Istvanek J."/>
            <person name="Nedelnik J."/>
            <person name="Repkova J."/>
        </authorList>
    </citation>
    <scope>NUCLEOTIDE SEQUENCE [LARGE SCALE GENOMIC DNA]</scope>
    <source>
        <strain evidence="2">cv. 10/8</strain>
        <tissue evidence="1">Leaf</tissue>
    </source>
</reference>
<accession>A0A392Q726</accession>
<dbReference type="InterPro" id="IPR012337">
    <property type="entry name" value="RNaseH-like_sf"/>
</dbReference>
<dbReference type="PANTHER" id="PTHR47723">
    <property type="entry name" value="OS05G0353850 PROTEIN"/>
    <property type="match status" value="1"/>
</dbReference>
<proteinExistence type="predicted"/>
<dbReference type="Proteomes" id="UP000265520">
    <property type="component" value="Unassembled WGS sequence"/>
</dbReference>
<name>A0A392Q726_9FABA</name>
<dbReference type="PANTHER" id="PTHR47723:SF19">
    <property type="entry name" value="POLYNUCLEOTIDYL TRANSFERASE, RIBONUCLEASE H-LIKE SUPERFAMILY PROTEIN"/>
    <property type="match status" value="1"/>
</dbReference>
<organism evidence="1 2">
    <name type="scientific">Trifolium medium</name>
    <dbReference type="NCBI Taxonomy" id="97028"/>
    <lineage>
        <taxon>Eukaryota</taxon>
        <taxon>Viridiplantae</taxon>
        <taxon>Streptophyta</taxon>
        <taxon>Embryophyta</taxon>
        <taxon>Tracheophyta</taxon>
        <taxon>Spermatophyta</taxon>
        <taxon>Magnoliopsida</taxon>
        <taxon>eudicotyledons</taxon>
        <taxon>Gunneridae</taxon>
        <taxon>Pentapetalae</taxon>
        <taxon>rosids</taxon>
        <taxon>fabids</taxon>
        <taxon>Fabales</taxon>
        <taxon>Fabaceae</taxon>
        <taxon>Papilionoideae</taxon>
        <taxon>50 kb inversion clade</taxon>
        <taxon>NPAAA clade</taxon>
        <taxon>Hologalegina</taxon>
        <taxon>IRL clade</taxon>
        <taxon>Trifolieae</taxon>
        <taxon>Trifolium</taxon>
    </lineage>
</organism>
<dbReference type="EMBL" id="LXQA010113047">
    <property type="protein sequence ID" value="MCI19055.1"/>
    <property type="molecule type" value="Genomic_DNA"/>
</dbReference>
<feature type="non-terminal residue" evidence="1">
    <location>
        <position position="75"/>
    </location>
</feature>
<evidence type="ECO:0000313" key="1">
    <source>
        <dbReference type="EMBL" id="MCI19055.1"/>
    </source>
</evidence>
<sequence>MDTVQLKWQNQRIVRHVRWEKPLDDWIVVNTDGARKRNNSCGCGGVVRGRAGEWRGGFARGLGECEVVAAELWGV</sequence>
<keyword evidence="2" id="KW-1185">Reference proteome</keyword>
<evidence type="ECO:0000313" key="2">
    <source>
        <dbReference type="Proteomes" id="UP000265520"/>
    </source>
</evidence>
<comment type="caution">
    <text evidence="1">The sequence shown here is derived from an EMBL/GenBank/DDBJ whole genome shotgun (WGS) entry which is preliminary data.</text>
</comment>
<protein>
    <submittedName>
        <fullName evidence="1">Ribonuclease H protein</fullName>
    </submittedName>
</protein>
<dbReference type="SUPFAM" id="SSF53098">
    <property type="entry name" value="Ribonuclease H-like"/>
    <property type="match status" value="1"/>
</dbReference>
<dbReference type="InterPro" id="IPR053151">
    <property type="entry name" value="RNase_H-like"/>
</dbReference>
<dbReference type="AlphaFoldDB" id="A0A392Q726"/>